<feature type="transmembrane region" description="Helical" evidence="5">
    <location>
        <begin position="40"/>
        <end position="67"/>
    </location>
</feature>
<evidence type="ECO:0000256" key="3">
    <source>
        <dbReference type="ARBA" id="ARBA00022989"/>
    </source>
</evidence>
<keyword evidence="3 5" id="KW-1133">Transmembrane helix</keyword>
<keyword evidence="2 5" id="KW-0812">Transmembrane</keyword>
<organism evidence="7 8">
    <name type="scientific">Bordetella ansorpii</name>
    <dbReference type="NCBI Taxonomy" id="288768"/>
    <lineage>
        <taxon>Bacteria</taxon>
        <taxon>Pseudomonadati</taxon>
        <taxon>Pseudomonadota</taxon>
        <taxon>Betaproteobacteria</taxon>
        <taxon>Burkholderiales</taxon>
        <taxon>Alcaligenaceae</taxon>
        <taxon>Bordetella</taxon>
    </lineage>
</organism>
<feature type="transmembrane region" description="Helical" evidence="5">
    <location>
        <begin position="531"/>
        <end position="547"/>
    </location>
</feature>
<keyword evidence="4 5" id="KW-0472">Membrane</keyword>
<dbReference type="InterPro" id="IPR010432">
    <property type="entry name" value="RDD"/>
</dbReference>
<dbReference type="Pfam" id="PF01944">
    <property type="entry name" value="SpoIIM"/>
    <property type="match status" value="1"/>
</dbReference>
<comment type="subcellular location">
    <subcellularLocation>
        <location evidence="1">Membrane</location>
        <topology evidence="1">Multi-pass membrane protein</topology>
    </subcellularLocation>
</comment>
<reference evidence="7 8" key="1">
    <citation type="submission" date="2016-03" db="EMBL/GenBank/DDBJ databases">
        <authorList>
            <consortium name="Pathogen Informatics"/>
        </authorList>
    </citation>
    <scope>NUCLEOTIDE SEQUENCE [LARGE SCALE GENOMIC DNA]</scope>
    <source>
        <strain evidence="7 8">NCTC13364</strain>
    </source>
</reference>
<dbReference type="Pfam" id="PF06271">
    <property type="entry name" value="RDD"/>
    <property type="match status" value="1"/>
</dbReference>
<feature type="transmembrane region" description="Helical" evidence="5">
    <location>
        <begin position="398"/>
        <end position="419"/>
    </location>
</feature>
<evidence type="ECO:0000256" key="1">
    <source>
        <dbReference type="ARBA" id="ARBA00004141"/>
    </source>
</evidence>
<evidence type="ECO:0000259" key="6">
    <source>
        <dbReference type="Pfam" id="PF06271"/>
    </source>
</evidence>
<dbReference type="GO" id="GO:0016020">
    <property type="term" value="C:membrane"/>
    <property type="evidence" value="ECO:0007669"/>
    <property type="project" value="UniProtKB-SubCell"/>
</dbReference>
<protein>
    <submittedName>
        <fullName evidence="7">Integral membrane protein DUF95</fullName>
    </submittedName>
</protein>
<dbReference type="AlphaFoldDB" id="A0A157RH92"/>
<dbReference type="EMBL" id="FKBS01000029">
    <property type="protein sequence ID" value="SAI57361.1"/>
    <property type="molecule type" value="Genomic_DNA"/>
</dbReference>
<dbReference type="PANTHER" id="PTHR35337:SF1">
    <property type="entry name" value="SLR1478 PROTEIN"/>
    <property type="match status" value="1"/>
</dbReference>
<feature type="domain" description="RDD" evidence="6">
    <location>
        <begin position="22"/>
        <end position="144"/>
    </location>
</feature>
<feature type="transmembrane region" description="Helical" evidence="5">
    <location>
        <begin position="459"/>
        <end position="480"/>
    </location>
</feature>
<dbReference type="Proteomes" id="UP000077037">
    <property type="component" value="Unassembled WGS sequence"/>
</dbReference>
<evidence type="ECO:0000256" key="5">
    <source>
        <dbReference type="SAM" id="Phobius"/>
    </source>
</evidence>
<dbReference type="RefSeq" id="WP_268874745.1">
    <property type="nucleotide sequence ID" value="NZ_FKBS01000029.1"/>
</dbReference>
<accession>A0A157RH92</accession>
<feature type="transmembrane region" description="Helical" evidence="5">
    <location>
        <begin position="15"/>
        <end position="33"/>
    </location>
</feature>
<name>A0A157RH92_9BORD</name>
<dbReference type="InterPro" id="IPR002798">
    <property type="entry name" value="SpoIIM-like"/>
</dbReference>
<feature type="transmembrane region" description="Helical" evidence="5">
    <location>
        <begin position="336"/>
        <end position="357"/>
    </location>
</feature>
<evidence type="ECO:0000256" key="2">
    <source>
        <dbReference type="ARBA" id="ARBA00022692"/>
    </source>
</evidence>
<evidence type="ECO:0000313" key="7">
    <source>
        <dbReference type="EMBL" id="SAI57361.1"/>
    </source>
</evidence>
<evidence type="ECO:0000256" key="4">
    <source>
        <dbReference type="ARBA" id="ARBA00023136"/>
    </source>
</evidence>
<feature type="transmembrane region" description="Helical" evidence="5">
    <location>
        <begin position="500"/>
        <end position="519"/>
    </location>
</feature>
<feature type="transmembrane region" description="Helical" evidence="5">
    <location>
        <begin position="426"/>
        <end position="447"/>
    </location>
</feature>
<evidence type="ECO:0000313" key="8">
    <source>
        <dbReference type="Proteomes" id="UP000077037"/>
    </source>
</evidence>
<sequence length="565" mass="60950">MRLDAAHPSETPEGIFIALRPAGIMARSLAYLVDWLIRWAILAVLFTFAVGLGGLAQGLILIAYFLLEWLYPVAFEMTRRGATPGKRLMGLRVVMDTGQPVTLGASLTRNLLRAADFLPGFYGAGAIAILLRRDSKRLGDMAAGTLVVFDQSADLDGKLPDAAILDPGRTLGLPEQAVIVALAGRHGRLTPQRFDELARMAGSALPDTGDNASATRRLLGVAQWAVDRHPYGAPQAPRQFEIAHAPGWAELDTLVKASQEGKRHDGARLAALYRQACGHLALAQSRAYPAYLVRRLESLVQRAHTVVYRPRGAGRQALARFLLIDFPQAVRTHWRYVLMSALLFSVPLLALGVAAALDRDLAGHILGASQVREYDDMYRSGAQALGRKRDAGDDWTMFGFYIMNNIGIGFQCFASGIFAGVGSVFYIVYNGASIGLIGGYMVAAGHAENFYSFVATHAAFELTAIVLSGAAGLMIGHAWLAPGTLTRLESLKRAAGQAVVLVYGVAAMLLIAAAVEAFWSSSRWIEPDVKYSVAAACWLLVIGYLGWQGRPRRDPAPREAAHAGD</sequence>
<gene>
    <name evidence="7" type="ORF">SAMEA1982600_04911</name>
</gene>
<feature type="transmembrane region" description="Helical" evidence="5">
    <location>
        <begin position="111"/>
        <end position="131"/>
    </location>
</feature>
<dbReference type="PANTHER" id="PTHR35337">
    <property type="entry name" value="SLR1478 PROTEIN"/>
    <property type="match status" value="1"/>
</dbReference>
<proteinExistence type="predicted"/>